<evidence type="ECO:0000313" key="4">
    <source>
        <dbReference type="EMBL" id="MBM0231414.1"/>
    </source>
</evidence>
<reference evidence="4 5" key="1">
    <citation type="submission" date="2021-01" db="EMBL/GenBank/DDBJ databases">
        <title>Draft genome sequence of Micromonospora sp. strain STR1_7.</title>
        <authorList>
            <person name="Karlyshev A."/>
            <person name="Jawad R."/>
        </authorList>
    </citation>
    <scope>NUCLEOTIDE SEQUENCE [LARGE SCALE GENOMIC DNA]</scope>
    <source>
        <strain evidence="4 5">STR1-7</strain>
    </source>
</reference>
<dbReference type="Gene3D" id="3.40.50.1820">
    <property type="entry name" value="alpha/beta hydrolase"/>
    <property type="match status" value="2"/>
</dbReference>
<dbReference type="GO" id="GO:0016787">
    <property type="term" value="F:hydrolase activity"/>
    <property type="evidence" value="ECO:0007669"/>
    <property type="project" value="UniProtKB-KW"/>
</dbReference>
<evidence type="ECO:0000313" key="5">
    <source>
        <dbReference type="Proteomes" id="UP000601027"/>
    </source>
</evidence>
<accession>A0ABS1XQD9</accession>
<dbReference type="SMART" id="SM00939">
    <property type="entry name" value="PepX_C"/>
    <property type="match status" value="1"/>
</dbReference>
<dbReference type="SUPFAM" id="SSF53474">
    <property type="entry name" value="alpha/beta-Hydrolases"/>
    <property type="match status" value="1"/>
</dbReference>
<evidence type="ECO:0000259" key="3">
    <source>
        <dbReference type="SMART" id="SM00939"/>
    </source>
</evidence>
<keyword evidence="5" id="KW-1185">Reference proteome</keyword>
<name>A0ABS1XQD9_9ACTN</name>
<sequence length="610" mass="65909">MNLGRKVAAVAAAGALAIITTSTAVGSPAAARAAGTVTATSGDPITHEENPRVPDGAAWTEAYFPSSDGSGVELHADVLRPADLPANAKTPVILSVGPYFAHVGQTGPEGWDRVGPSARFQDFVDGADLMARGYTFVMVDLRGFGGSTGCLDWVGPGEQADVRAAIQWSASQPWSNGKVGMYGKSYDAVTGLVGNNLKMNALKAVVAQEPVWDMYNYLFSNEVPRPNVTGTPAAYNSIAAMPPMADDSDRYKANALYEASHPECLSDNITNNNNPEADSAYWRARNLARDAAGTSTPLFVTQGFIESNTKPEDMEEYLANHRGPERGWLGQWDHVRGNDTDGDGRLQMGRAGWFDEVMRFYDRYLRGTQPSVADPAYVIEDNLGHWRAQKTWPLITTSYDARLSTGRYLDNGGASAAEAAAATAADDGRWDMERAPRLEVLSRAEKNAAKQGDASASSFWTWSERAPQTLRITGTPRITLHASTSGNVMVRLWDVAPDGTATMFDENVALVERGGRISFDLKSTDWTFKRGHQLGVQIGTIDSNRWRDVPSGHTIKVSGARLALDVQSPRSDVPTQGDRSPYLDSYLAANTTTLGNIGRGTFPLRLSRHG</sequence>
<keyword evidence="1 4" id="KW-0378">Hydrolase</keyword>
<dbReference type="NCBIfam" id="TIGR00976">
    <property type="entry name" value="CocE_NonD"/>
    <property type="match status" value="1"/>
</dbReference>
<dbReference type="Pfam" id="PF02129">
    <property type="entry name" value="Peptidase_S15"/>
    <property type="match status" value="1"/>
</dbReference>
<dbReference type="InterPro" id="IPR000383">
    <property type="entry name" value="Xaa-Pro-like_dom"/>
</dbReference>
<dbReference type="SUPFAM" id="SSF49785">
    <property type="entry name" value="Galactose-binding domain-like"/>
    <property type="match status" value="1"/>
</dbReference>
<dbReference type="InterPro" id="IPR008979">
    <property type="entry name" value="Galactose-bd-like_sf"/>
</dbReference>
<feature type="signal peptide" evidence="2">
    <location>
        <begin position="1"/>
        <end position="24"/>
    </location>
</feature>
<protein>
    <submittedName>
        <fullName evidence="4">CocE/NonD family hydrolase</fullName>
    </submittedName>
</protein>
<keyword evidence="2" id="KW-0732">Signal</keyword>
<organism evidence="4 5">
    <name type="scientific">Micromonospora parastrephiae</name>
    <dbReference type="NCBI Taxonomy" id="2806101"/>
    <lineage>
        <taxon>Bacteria</taxon>
        <taxon>Bacillati</taxon>
        <taxon>Actinomycetota</taxon>
        <taxon>Actinomycetes</taxon>
        <taxon>Micromonosporales</taxon>
        <taxon>Micromonosporaceae</taxon>
        <taxon>Micromonospora</taxon>
    </lineage>
</organism>
<proteinExistence type="predicted"/>
<feature type="chain" id="PRO_5046470558" evidence="2">
    <location>
        <begin position="25"/>
        <end position="610"/>
    </location>
</feature>
<dbReference type="InterPro" id="IPR029058">
    <property type="entry name" value="AB_hydrolase_fold"/>
</dbReference>
<evidence type="ECO:0000256" key="1">
    <source>
        <dbReference type="ARBA" id="ARBA00022801"/>
    </source>
</evidence>
<dbReference type="EMBL" id="JAEVHM010000015">
    <property type="protein sequence ID" value="MBM0231414.1"/>
    <property type="molecule type" value="Genomic_DNA"/>
</dbReference>
<dbReference type="Proteomes" id="UP000601027">
    <property type="component" value="Unassembled WGS sequence"/>
</dbReference>
<dbReference type="Gene3D" id="2.60.120.260">
    <property type="entry name" value="Galactose-binding domain-like"/>
    <property type="match status" value="1"/>
</dbReference>
<dbReference type="Pfam" id="PF08530">
    <property type="entry name" value="PepX_C"/>
    <property type="match status" value="1"/>
</dbReference>
<feature type="domain" description="Xaa-Pro dipeptidyl-peptidase C-terminal" evidence="3">
    <location>
        <begin position="358"/>
        <end position="584"/>
    </location>
</feature>
<comment type="caution">
    <text evidence="4">The sequence shown here is derived from an EMBL/GenBank/DDBJ whole genome shotgun (WGS) entry which is preliminary data.</text>
</comment>
<evidence type="ECO:0000256" key="2">
    <source>
        <dbReference type="SAM" id="SignalP"/>
    </source>
</evidence>
<dbReference type="InterPro" id="IPR013736">
    <property type="entry name" value="Xaa-Pro_dipept_C"/>
</dbReference>
<gene>
    <name evidence="4" type="ORF">JNW91_05765</name>
</gene>
<dbReference type="InterPro" id="IPR005674">
    <property type="entry name" value="CocE/Ser_esterase"/>
</dbReference>